<dbReference type="Proteomes" id="UP001203852">
    <property type="component" value="Unassembled WGS sequence"/>
</dbReference>
<evidence type="ECO:0000313" key="3">
    <source>
        <dbReference type="Proteomes" id="UP001203852"/>
    </source>
</evidence>
<accession>A0AAN6DJJ3</accession>
<proteinExistence type="predicted"/>
<name>A0AAN6DJJ3_9EURO</name>
<dbReference type="EMBL" id="MU404366">
    <property type="protein sequence ID" value="KAI1607830.1"/>
    <property type="molecule type" value="Genomic_DNA"/>
</dbReference>
<organism evidence="2 3">
    <name type="scientific">Exophiala viscosa</name>
    <dbReference type="NCBI Taxonomy" id="2486360"/>
    <lineage>
        <taxon>Eukaryota</taxon>
        <taxon>Fungi</taxon>
        <taxon>Dikarya</taxon>
        <taxon>Ascomycota</taxon>
        <taxon>Pezizomycotina</taxon>
        <taxon>Eurotiomycetes</taxon>
        <taxon>Chaetothyriomycetidae</taxon>
        <taxon>Chaetothyriales</taxon>
        <taxon>Herpotrichiellaceae</taxon>
        <taxon>Exophiala</taxon>
    </lineage>
</organism>
<sequence length="148" mass="16367">MERKFARSRRPNKGRKGRRGCPAKTVKTQPGTQSLAPALAQPGDSQRAQADEHIASTFETSDDLVLLYEQRKKLGMNPVWCVDHGHGFPPTIKIQTAVIGRGSSTILLLLTRQPTMLIAAEFDEERVGYDLQPKELTARVGVAKTMNL</sequence>
<protein>
    <submittedName>
        <fullName evidence="2">Uncharacterized protein</fullName>
    </submittedName>
</protein>
<reference evidence="2" key="1">
    <citation type="journal article" date="2022" name="bioRxiv">
        <title>Deciphering the potential niche of two novel black yeast fungi from a biological soil crust based on their genomes, phenotypes, and melanin regulation.</title>
        <authorList>
            <consortium name="DOE Joint Genome Institute"/>
            <person name="Carr E.C."/>
            <person name="Barton Q."/>
            <person name="Grambo S."/>
            <person name="Sullivan M."/>
            <person name="Renfro C.M."/>
            <person name="Kuo A."/>
            <person name="Pangilinan J."/>
            <person name="Lipzen A."/>
            <person name="Keymanesh K."/>
            <person name="Savage E."/>
            <person name="Barry K."/>
            <person name="Grigoriev I.V."/>
            <person name="Riekhof W.R."/>
            <person name="Harris S.S."/>
        </authorList>
    </citation>
    <scope>NUCLEOTIDE SEQUENCE</scope>
    <source>
        <strain evidence="2">JF 03-4F</strain>
    </source>
</reference>
<comment type="caution">
    <text evidence="2">The sequence shown here is derived from an EMBL/GenBank/DDBJ whole genome shotgun (WGS) entry which is preliminary data.</text>
</comment>
<dbReference type="AlphaFoldDB" id="A0AAN6DJJ3"/>
<evidence type="ECO:0000313" key="2">
    <source>
        <dbReference type="EMBL" id="KAI1607830.1"/>
    </source>
</evidence>
<evidence type="ECO:0000256" key="1">
    <source>
        <dbReference type="SAM" id="MobiDB-lite"/>
    </source>
</evidence>
<gene>
    <name evidence="2" type="ORF">EDD36DRAFT_469939</name>
</gene>
<feature type="compositionally biased region" description="Polar residues" evidence="1">
    <location>
        <begin position="26"/>
        <end position="35"/>
    </location>
</feature>
<feature type="region of interest" description="Disordered" evidence="1">
    <location>
        <begin position="1"/>
        <end position="50"/>
    </location>
</feature>
<keyword evidence="3" id="KW-1185">Reference proteome</keyword>
<feature type="compositionally biased region" description="Basic residues" evidence="1">
    <location>
        <begin position="1"/>
        <end position="21"/>
    </location>
</feature>